<dbReference type="EMBL" id="RAPY01000008">
    <property type="protein sequence ID" value="RKE42693.1"/>
    <property type="molecule type" value="Genomic_DNA"/>
</dbReference>
<dbReference type="AlphaFoldDB" id="A0A420AE61"/>
<sequence>MSVITLTGQQLLITVREKVDANTSKVIWLSVKQAHSAIDKAIFRKQTHTVYTKPSLIIRQVFTRSQEEVTAPKEAIRVNKKVISSFLKGSGSAKKVVGIVGEQIRERDR</sequence>
<dbReference type="RefSeq" id="WP_147420491.1">
    <property type="nucleotide sequence ID" value="NZ_RAPY01000008.1"/>
</dbReference>
<gene>
    <name evidence="1" type="ORF">DFQ12_5611</name>
</gene>
<proteinExistence type="predicted"/>
<dbReference type="Proteomes" id="UP000286246">
    <property type="component" value="Unassembled WGS sequence"/>
</dbReference>
<organism evidence="1 2">
    <name type="scientific">Sphingobacterium detergens</name>
    <dbReference type="NCBI Taxonomy" id="1145106"/>
    <lineage>
        <taxon>Bacteria</taxon>
        <taxon>Pseudomonadati</taxon>
        <taxon>Bacteroidota</taxon>
        <taxon>Sphingobacteriia</taxon>
        <taxon>Sphingobacteriales</taxon>
        <taxon>Sphingobacteriaceae</taxon>
        <taxon>Sphingobacterium</taxon>
    </lineage>
</organism>
<keyword evidence="2" id="KW-1185">Reference proteome</keyword>
<protein>
    <submittedName>
        <fullName evidence="1">Uncharacterized protein</fullName>
    </submittedName>
</protein>
<comment type="caution">
    <text evidence="1">The sequence shown here is derived from an EMBL/GenBank/DDBJ whole genome shotgun (WGS) entry which is preliminary data.</text>
</comment>
<accession>A0A420AE61</accession>
<evidence type="ECO:0000313" key="1">
    <source>
        <dbReference type="EMBL" id="RKE42693.1"/>
    </source>
</evidence>
<evidence type="ECO:0000313" key="2">
    <source>
        <dbReference type="Proteomes" id="UP000286246"/>
    </source>
</evidence>
<reference evidence="1 2" key="1">
    <citation type="submission" date="2018-09" db="EMBL/GenBank/DDBJ databases">
        <title>Genomic Encyclopedia of Type Strains, Phase III (KMG-III): the genomes of soil and plant-associated and newly described type strains.</title>
        <authorList>
            <person name="Whitman W."/>
        </authorList>
    </citation>
    <scope>NUCLEOTIDE SEQUENCE [LARGE SCALE GENOMIC DNA]</scope>
    <source>
        <strain evidence="1 2">CECT 7938</strain>
    </source>
</reference>
<name>A0A420AE61_SPHD1</name>